<organism evidence="2">
    <name type="scientific">freshwater metagenome</name>
    <dbReference type="NCBI Taxonomy" id="449393"/>
    <lineage>
        <taxon>unclassified sequences</taxon>
        <taxon>metagenomes</taxon>
        <taxon>ecological metagenomes</taxon>
    </lineage>
</organism>
<reference evidence="2" key="1">
    <citation type="submission" date="2020-05" db="EMBL/GenBank/DDBJ databases">
        <authorList>
            <person name="Chiriac C."/>
            <person name="Salcher M."/>
            <person name="Ghai R."/>
            <person name="Kavagutti S V."/>
        </authorList>
    </citation>
    <scope>NUCLEOTIDE SEQUENCE</scope>
</reference>
<gene>
    <name evidence="2" type="ORF">UFOPK3772_03399</name>
</gene>
<accession>A0A6J7LV75</accession>
<dbReference type="AlphaFoldDB" id="A0A6J7LV75"/>
<dbReference type="InterPro" id="IPR002145">
    <property type="entry name" value="CopG"/>
</dbReference>
<protein>
    <submittedName>
        <fullName evidence="2">Unannotated protein</fullName>
    </submittedName>
</protein>
<sequence length="91" mass="10283">MAVNIRMTEVLSEALRSLARETGRSQQDLIREAISEYVRDYPLRGFPPEVRHLLTPARRAPKGALKRPFLTLPDGMGSEDLIAHERGSVDR</sequence>
<dbReference type="Pfam" id="PF01402">
    <property type="entry name" value="RHH_1"/>
    <property type="match status" value="1"/>
</dbReference>
<dbReference type="InterPro" id="IPR010985">
    <property type="entry name" value="Ribbon_hlx_hlx"/>
</dbReference>
<evidence type="ECO:0000259" key="1">
    <source>
        <dbReference type="Pfam" id="PF01402"/>
    </source>
</evidence>
<proteinExistence type="predicted"/>
<evidence type="ECO:0000313" key="2">
    <source>
        <dbReference type="EMBL" id="CAB4971275.1"/>
    </source>
</evidence>
<name>A0A6J7LV75_9ZZZZ</name>
<dbReference type="GO" id="GO:0006355">
    <property type="term" value="P:regulation of DNA-templated transcription"/>
    <property type="evidence" value="ECO:0007669"/>
    <property type="project" value="InterPro"/>
</dbReference>
<feature type="domain" description="Ribbon-helix-helix protein CopG" evidence="1">
    <location>
        <begin position="2"/>
        <end position="40"/>
    </location>
</feature>
<dbReference type="SUPFAM" id="SSF47598">
    <property type="entry name" value="Ribbon-helix-helix"/>
    <property type="match status" value="1"/>
</dbReference>
<dbReference type="EMBL" id="CAFBNE010000199">
    <property type="protein sequence ID" value="CAB4971275.1"/>
    <property type="molecule type" value="Genomic_DNA"/>
</dbReference>